<feature type="transmembrane region" description="Helical" evidence="7">
    <location>
        <begin position="774"/>
        <end position="793"/>
    </location>
</feature>
<dbReference type="RefSeq" id="WP_212215711.1">
    <property type="nucleotide sequence ID" value="NZ_JAGUCO010000005.1"/>
</dbReference>
<dbReference type="Gene3D" id="1.10.287.130">
    <property type="match status" value="1"/>
</dbReference>
<keyword evidence="4" id="KW-0805">Transcription regulation</keyword>
<keyword evidence="5" id="KW-0804">Transcription</keyword>
<dbReference type="Pfam" id="PF07495">
    <property type="entry name" value="Y_Y_Y"/>
    <property type="match status" value="1"/>
</dbReference>
<evidence type="ECO:0000256" key="5">
    <source>
        <dbReference type="ARBA" id="ARBA00023163"/>
    </source>
</evidence>
<comment type="caution">
    <text evidence="11">The sequence shown here is derived from an EMBL/GenBank/DDBJ whole genome shotgun (WGS) entry which is preliminary data.</text>
</comment>
<dbReference type="Gene3D" id="3.30.565.10">
    <property type="entry name" value="Histidine kinase-like ATPase, C-terminal domain"/>
    <property type="match status" value="1"/>
</dbReference>
<evidence type="ECO:0000256" key="4">
    <source>
        <dbReference type="ARBA" id="ARBA00023015"/>
    </source>
</evidence>
<evidence type="ECO:0000256" key="2">
    <source>
        <dbReference type="ARBA" id="ARBA00012438"/>
    </source>
</evidence>
<accession>A0ABS5JUG0</accession>
<dbReference type="PROSITE" id="PS50109">
    <property type="entry name" value="HIS_KIN"/>
    <property type="match status" value="1"/>
</dbReference>
<dbReference type="SMART" id="SM00387">
    <property type="entry name" value="HATPase_c"/>
    <property type="match status" value="1"/>
</dbReference>
<organism evidence="11 12">
    <name type="scientific">Carboxylicivirga linearis</name>
    <dbReference type="NCBI Taxonomy" id="1628157"/>
    <lineage>
        <taxon>Bacteria</taxon>
        <taxon>Pseudomonadati</taxon>
        <taxon>Bacteroidota</taxon>
        <taxon>Bacteroidia</taxon>
        <taxon>Marinilabiliales</taxon>
        <taxon>Marinilabiliaceae</taxon>
        <taxon>Carboxylicivirga</taxon>
    </lineage>
</organism>
<dbReference type="PANTHER" id="PTHR43547:SF2">
    <property type="entry name" value="HYBRID SIGNAL TRANSDUCTION HISTIDINE KINASE C"/>
    <property type="match status" value="1"/>
</dbReference>
<evidence type="ECO:0000256" key="1">
    <source>
        <dbReference type="ARBA" id="ARBA00000085"/>
    </source>
</evidence>
<dbReference type="Gene3D" id="2.60.40.10">
    <property type="entry name" value="Immunoglobulins"/>
    <property type="match status" value="1"/>
</dbReference>
<dbReference type="InterPro" id="IPR009057">
    <property type="entry name" value="Homeodomain-like_sf"/>
</dbReference>
<dbReference type="EC" id="2.7.13.3" evidence="2"/>
<keyword evidence="7" id="KW-0812">Transmembrane</keyword>
<dbReference type="SUPFAM" id="SSF63829">
    <property type="entry name" value="Calcium-dependent phosphotriesterase"/>
    <property type="match status" value="2"/>
</dbReference>
<feature type="domain" description="Histidine kinase" evidence="9">
    <location>
        <begin position="825"/>
        <end position="1044"/>
    </location>
</feature>
<dbReference type="CDD" id="cd17574">
    <property type="entry name" value="REC_OmpR"/>
    <property type="match status" value="1"/>
</dbReference>
<sequence length="1323" mass="149983">MFLVVLMALSYQTGSAQHISYQNSPYFTNLRQEDGLPSSMINVVEEDEQGFMWIGTDNGLCRYDGYQTTIFKQSNKPGSLPNNNVRSLLLDDQILWVGTWKGLCTIDTKTFTITPVNLGENASVRSLYKSQDNRIWIGTSNGLIIYDKSLNKYEYFSSTNSNLSHSTIRCLYETQDSTMWIGTYNKLNCFKKGIITSYDLKGNYKPFLKNNLILDIKPVSATNDSILLVGTETGLASMNRFTKEVKLYNSTTSSMSNEVIKCIHHEENELWIGTDFGLMVLDSNYQNINTYYHNPVLNYSIANNVIWKIYKDRNNTLWLLTSNGISLLNNENPVFSIHEEFYSVNNQQAGNQIRDILVTNQTTYLATIHGIIAKKPNGQKTFFTANSNPNKKLLLNNAFALEQDPEGRIWIGTAGGINIWDSSTKKMHAINSDNSNGLTSNYISSFAITADGATWVNAWEGGIFKITGNTKTLENLRFIKVDNSATDKIYACNNNIYYISANQIWMVDSKNLSKTVVQPFNDELKNENILCMNTFEDKHLWLATNKRLIRYIPGEDKIESYTYNNPVINQPISIEKGNNNNIWMASISSVIKYNYQTGQIVSMPLNSSFPFKSFYPNCGTLSADGTIYFGGDNGYIESNSFEKKMTIQSPQAIISGISINNKYTNTLINNELLPQDISYLNEISLDHSSNSLSFYFSTLNYWQANRSQFRYKLEGFDSDWNNSSSTNFATYSNLKPGKYTLLLQSYNYAGIKSAETKKLTITILPPLWLSKPFLALYILLIIGLIYLTFKVFAARQRINNELRLANLEKQHSKEILKTKQQFFTNISHEFRTPLSLIMPPIRQVINSGTVNGKNLAMLQLAEKNSKRLLTLVNQILDFRKLETESIPLIKSNIELVQFCKDIFESFNDLAARHEIKYEFNTNKEACITSFDKEKIEAILFNILANAFKHTPVEGAIRLALNISLGTKNEIEITISDTGSGIPEEELNKIFDHFYQANIHRHQKQGTGIGLAMAREYATLHKGKIHVESTTGKGSTFTLVIPFEKADGIAVAPLQIHQPVNKPSIVHSPHLKKLLIVDDNQDILDYIEMNMVNEYQILRAENGQLAYQMIEKNMPDIIVSDIMMPVLDGIEFCKKVKANPNTQRIPVILLTAKSLDAQKTEGIESGANMYITKPFDIAYLKACINNLLSTETAIYEYIKKELIINPRPQRSSDNNQNEQFIKKVMKIISDNVSNPELSVEMISAEIGLSTTHLYRKIKAITNQSTKDVIKNYRLNLAAQMIQNNEGNVTEIMYNVGFSSLSSFSKSFKNMFGCNPSEYKNQKPD</sequence>
<dbReference type="InterPro" id="IPR013783">
    <property type="entry name" value="Ig-like_fold"/>
</dbReference>
<keyword evidence="7" id="KW-0472">Membrane</keyword>
<dbReference type="InterPro" id="IPR015943">
    <property type="entry name" value="WD40/YVTN_repeat-like_dom_sf"/>
</dbReference>
<dbReference type="PROSITE" id="PS50110">
    <property type="entry name" value="RESPONSE_REGULATORY"/>
    <property type="match status" value="1"/>
</dbReference>
<evidence type="ECO:0000259" key="9">
    <source>
        <dbReference type="PROSITE" id="PS50109"/>
    </source>
</evidence>
<dbReference type="Gene3D" id="1.10.10.60">
    <property type="entry name" value="Homeodomain-like"/>
    <property type="match status" value="1"/>
</dbReference>
<comment type="catalytic activity">
    <reaction evidence="1">
        <text>ATP + protein L-histidine = ADP + protein N-phospho-L-histidine.</text>
        <dbReference type="EC" id="2.7.13.3"/>
    </reaction>
</comment>
<feature type="modified residue" description="4-aspartylphosphate" evidence="6">
    <location>
        <position position="1120"/>
    </location>
</feature>
<gene>
    <name evidence="11" type="ORF">KEM10_09265</name>
</gene>
<evidence type="ECO:0000313" key="12">
    <source>
        <dbReference type="Proteomes" id="UP000708576"/>
    </source>
</evidence>
<dbReference type="Pfam" id="PF02518">
    <property type="entry name" value="HATPase_c"/>
    <property type="match status" value="1"/>
</dbReference>
<keyword evidence="3 6" id="KW-0597">Phosphoprotein</keyword>
<name>A0ABS5JUG0_9BACT</name>
<evidence type="ECO:0000259" key="10">
    <source>
        <dbReference type="PROSITE" id="PS50110"/>
    </source>
</evidence>
<dbReference type="InterPro" id="IPR011110">
    <property type="entry name" value="Reg_prop"/>
</dbReference>
<dbReference type="PROSITE" id="PS01124">
    <property type="entry name" value="HTH_ARAC_FAMILY_2"/>
    <property type="match status" value="1"/>
</dbReference>
<dbReference type="InterPro" id="IPR011123">
    <property type="entry name" value="Y_Y_Y"/>
</dbReference>
<dbReference type="SUPFAM" id="SSF46689">
    <property type="entry name" value="Homeodomain-like"/>
    <property type="match status" value="1"/>
</dbReference>
<evidence type="ECO:0000259" key="8">
    <source>
        <dbReference type="PROSITE" id="PS01124"/>
    </source>
</evidence>
<dbReference type="InterPro" id="IPR005467">
    <property type="entry name" value="His_kinase_dom"/>
</dbReference>
<dbReference type="Pfam" id="PF00512">
    <property type="entry name" value="HisKA"/>
    <property type="match status" value="1"/>
</dbReference>
<keyword evidence="12" id="KW-1185">Reference proteome</keyword>
<reference evidence="11 12" key="1">
    <citation type="journal article" date="2015" name="Int. J. Syst. Evol. Microbiol.">
        <title>Carboxylicivirga linearis sp. nov., isolated from a sea cucumber culture pond.</title>
        <authorList>
            <person name="Wang F.Q."/>
            <person name="Zhou Y.X."/>
            <person name="Lin X.Z."/>
            <person name="Chen G.J."/>
            <person name="Du Z.J."/>
        </authorList>
    </citation>
    <scope>NUCLEOTIDE SEQUENCE [LARGE SCALE GENOMIC DNA]</scope>
    <source>
        <strain evidence="11 12">FB218</strain>
    </source>
</reference>
<dbReference type="InterPro" id="IPR036890">
    <property type="entry name" value="HATPase_C_sf"/>
</dbReference>
<dbReference type="SUPFAM" id="SSF52172">
    <property type="entry name" value="CheY-like"/>
    <property type="match status" value="1"/>
</dbReference>
<keyword evidence="7" id="KW-1133">Transmembrane helix</keyword>
<dbReference type="EMBL" id="JAGUCO010000005">
    <property type="protein sequence ID" value="MBS2098468.1"/>
    <property type="molecule type" value="Genomic_DNA"/>
</dbReference>
<dbReference type="InterPro" id="IPR036097">
    <property type="entry name" value="HisK_dim/P_sf"/>
</dbReference>
<evidence type="ECO:0000256" key="7">
    <source>
        <dbReference type="SAM" id="Phobius"/>
    </source>
</evidence>
<dbReference type="InterPro" id="IPR003594">
    <property type="entry name" value="HATPase_dom"/>
</dbReference>
<dbReference type="Gene3D" id="2.130.10.10">
    <property type="entry name" value="YVTN repeat-like/Quinoprotein amine dehydrogenase"/>
    <property type="match status" value="2"/>
</dbReference>
<evidence type="ECO:0000256" key="6">
    <source>
        <dbReference type="PROSITE-ProRule" id="PRU00169"/>
    </source>
</evidence>
<dbReference type="SUPFAM" id="SSF47384">
    <property type="entry name" value="Homodimeric domain of signal transducing histidine kinase"/>
    <property type="match status" value="1"/>
</dbReference>
<dbReference type="Gene3D" id="3.40.50.2300">
    <property type="match status" value="1"/>
</dbReference>
<dbReference type="Pfam" id="PF12833">
    <property type="entry name" value="HTH_18"/>
    <property type="match status" value="1"/>
</dbReference>
<dbReference type="CDD" id="cd00082">
    <property type="entry name" value="HisKA"/>
    <property type="match status" value="1"/>
</dbReference>
<dbReference type="SMART" id="SM00388">
    <property type="entry name" value="HisKA"/>
    <property type="match status" value="1"/>
</dbReference>
<dbReference type="Proteomes" id="UP000708576">
    <property type="component" value="Unassembled WGS sequence"/>
</dbReference>
<dbReference type="PRINTS" id="PR00344">
    <property type="entry name" value="BCTRLSENSOR"/>
</dbReference>
<dbReference type="SMART" id="SM00448">
    <property type="entry name" value="REC"/>
    <property type="match status" value="1"/>
</dbReference>
<dbReference type="SMART" id="SM00342">
    <property type="entry name" value="HTH_ARAC"/>
    <property type="match status" value="1"/>
</dbReference>
<proteinExistence type="predicted"/>
<dbReference type="InterPro" id="IPR004358">
    <property type="entry name" value="Sig_transdc_His_kin-like_C"/>
</dbReference>
<dbReference type="InterPro" id="IPR011006">
    <property type="entry name" value="CheY-like_superfamily"/>
</dbReference>
<dbReference type="InterPro" id="IPR001789">
    <property type="entry name" value="Sig_transdc_resp-reg_receiver"/>
</dbReference>
<protein>
    <recommendedName>
        <fullName evidence="2">histidine kinase</fullName>
        <ecNumber evidence="2">2.7.13.3</ecNumber>
    </recommendedName>
</protein>
<dbReference type="InterPro" id="IPR003661">
    <property type="entry name" value="HisK_dim/P_dom"/>
</dbReference>
<feature type="domain" description="Response regulatory" evidence="10">
    <location>
        <begin position="1072"/>
        <end position="1187"/>
    </location>
</feature>
<evidence type="ECO:0000256" key="3">
    <source>
        <dbReference type="ARBA" id="ARBA00022553"/>
    </source>
</evidence>
<evidence type="ECO:0000313" key="11">
    <source>
        <dbReference type="EMBL" id="MBS2098468.1"/>
    </source>
</evidence>
<dbReference type="PANTHER" id="PTHR43547">
    <property type="entry name" value="TWO-COMPONENT HISTIDINE KINASE"/>
    <property type="match status" value="1"/>
</dbReference>
<dbReference type="Pfam" id="PF07494">
    <property type="entry name" value="Reg_prop"/>
    <property type="match status" value="6"/>
</dbReference>
<dbReference type="SUPFAM" id="SSF55874">
    <property type="entry name" value="ATPase domain of HSP90 chaperone/DNA topoisomerase II/histidine kinase"/>
    <property type="match status" value="1"/>
</dbReference>
<dbReference type="InterPro" id="IPR018060">
    <property type="entry name" value="HTH_AraC"/>
</dbReference>
<feature type="domain" description="HTH araC/xylS-type" evidence="8">
    <location>
        <begin position="1221"/>
        <end position="1320"/>
    </location>
</feature>
<dbReference type="Pfam" id="PF00072">
    <property type="entry name" value="Response_reg"/>
    <property type="match status" value="1"/>
</dbReference>